<protein>
    <submittedName>
        <fullName evidence="2">Uncharacterized protein</fullName>
    </submittedName>
</protein>
<proteinExistence type="predicted"/>
<keyword evidence="1" id="KW-0472">Membrane</keyword>
<keyword evidence="1" id="KW-0812">Transmembrane</keyword>
<organism evidence="2">
    <name type="scientific">viral metagenome</name>
    <dbReference type="NCBI Taxonomy" id="1070528"/>
    <lineage>
        <taxon>unclassified sequences</taxon>
        <taxon>metagenomes</taxon>
        <taxon>organismal metagenomes</taxon>
    </lineage>
</organism>
<dbReference type="EMBL" id="MT142598">
    <property type="protein sequence ID" value="QJA85852.1"/>
    <property type="molecule type" value="Genomic_DNA"/>
</dbReference>
<sequence length="47" mass="5437">MRDWIHDFSRKWGIHPVTLALIVAGVGYLFLCRIFPALFMRAMEGSL</sequence>
<name>A0A6M3KVT9_9ZZZZ</name>
<gene>
    <name evidence="2" type="ORF">MM415B02169_0024</name>
</gene>
<accession>A0A6M3KVT9</accession>
<evidence type="ECO:0000313" key="2">
    <source>
        <dbReference type="EMBL" id="QJA85852.1"/>
    </source>
</evidence>
<dbReference type="AlphaFoldDB" id="A0A6M3KVT9"/>
<evidence type="ECO:0000256" key="1">
    <source>
        <dbReference type="SAM" id="Phobius"/>
    </source>
</evidence>
<reference evidence="2" key="1">
    <citation type="submission" date="2020-03" db="EMBL/GenBank/DDBJ databases">
        <title>The deep terrestrial virosphere.</title>
        <authorList>
            <person name="Holmfeldt K."/>
            <person name="Nilsson E."/>
            <person name="Simone D."/>
            <person name="Lopez-Fernandez M."/>
            <person name="Wu X."/>
            <person name="de Brujin I."/>
            <person name="Lundin D."/>
            <person name="Andersson A."/>
            <person name="Bertilsson S."/>
            <person name="Dopson M."/>
        </authorList>
    </citation>
    <scope>NUCLEOTIDE SEQUENCE</scope>
    <source>
        <strain evidence="2">MM415B02169</strain>
    </source>
</reference>
<feature type="transmembrane region" description="Helical" evidence="1">
    <location>
        <begin position="12"/>
        <end position="31"/>
    </location>
</feature>
<keyword evidence="1" id="KW-1133">Transmembrane helix</keyword>